<name>S8C3P4_9LAMI</name>
<sequence>MSRPSRVATRISEPLLEDPDPVNLFPPEMKNRCNEPKPLVTLEGLKGGKSSDISSLILFLSGSSPAKENIESPVQSNSTNLVDRRNNKNRSPPPTEFPKNKLERTYRTAICPISPSNGFHGCRRPIYSWSWIALAIQCSLSPAIQSSSCFLSQSVSNAAAG</sequence>
<keyword evidence="3" id="KW-1185">Reference proteome</keyword>
<evidence type="ECO:0000256" key="1">
    <source>
        <dbReference type="SAM" id="MobiDB-lite"/>
    </source>
</evidence>
<protein>
    <submittedName>
        <fullName evidence="2">Uncharacterized protein</fullName>
    </submittedName>
</protein>
<dbReference type="EMBL" id="AUSU01008722">
    <property type="protein sequence ID" value="EPS59001.1"/>
    <property type="molecule type" value="Genomic_DNA"/>
</dbReference>
<proteinExistence type="predicted"/>
<organism evidence="2 3">
    <name type="scientific">Genlisea aurea</name>
    <dbReference type="NCBI Taxonomy" id="192259"/>
    <lineage>
        <taxon>Eukaryota</taxon>
        <taxon>Viridiplantae</taxon>
        <taxon>Streptophyta</taxon>
        <taxon>Embryophyta</taxon>
        <taxon>Tracheophyta</taxon>
        <taxon>Spermatophyta</taxon>
        <taxon>Magnoliopsida</taxon>
        <taxon>eudicotyledons</taxon>
        <taxon>Gunneridae</taxon>
        <taxon>Pentapetalae</taxon>
        <taxon>asterids</taxon>
        <taxon>lamiids</taxon>
        <taxon>Lamiales</taxon>
        <taxon>Lentibulariaceae</taxon>
        <taxon>Genlisea</taxon>
    </lineage>
</organism>
<feature type="compositionally biased region" description="Polar residues" evidence="1">
    <location>
        <begin position="72"/>
        <end position="81"/>
    </location>
</feature>
<dbReference type="Proteomes" id="UP000015453">
    <property type="component" value="Unassembled WGS sequence"/>
</dbReference>
<evidence type="ECO:0000313" key="3">
    <source>
        <dbReference type="Proteomes" id="UP000015453"/>
    </source>
</evidence>
<dbReference type="AlphaFoldDB" id="S8C3P4"/>
<gene>
    <name evidence="2" type="ORF">M569_15811</name>
</gene>
<comment type="caution">
    <text evidence="2">The sequence shown here is derived from an EMBL/GenBank/DDBJ whole genome shotgun (WGS) entry which is preliminary data.</text>
</comment>
<evidence type="ECO:0000313" key="2">
    <source>
        <dbReference type="EMBL" id="EPS59001.1"/>
    </source>
</evidence>
<feature type="region of interest" description="Disordered" evidence="1">
    <location>
        <begin position="66"/>
        <end position="101"/>
    </location>
</feature>
<feature type="region of interest" description="Disordered" evidence="1">
    <location>
        <begin position="1"/>
        <end position="31"/>
    </location>
</feature>
<accession>S8C3P4</accession>
<reference evidence="2 3" key="1">
    <citation type="journal article" date="2013" name="BMC Genomics">
        <title>The miniature genome of a carnivorous plant Genlisea aurea contains a low number of genes and short non-coding sequences.</title>
        <authorList>
            <person name="Leushkin E.V."/>
            <person name="Sutormin R.A."/>
            <person name="Nabieva E.R."/>
            <person name="Penin A.A."/>
            <person name="Kondrashov A.S."/>
            <person name="Logacheva M.D."/>
        </authorList>
    </citation>
    <scope>NUCLEOTIDE SEQUENCE [LARGE SCALE GENOMIC DNA]</scope>
</reference>